<name>A0A4U9DAS9_RAOTE</name>
<comment type="subcellular location">
    <subcellularLocation>
        <location evidence="1">Cell membrane</location>
        <topology evidence="1">Multi-pass membrane protein</topology>
    </subcellularLocation>
</comment>
<evidence type="ECO:0000256" key="5">
    <source>
        <dbReference type="ARBA" id="ARBA00023136"/>
    </source>
</evidence>
<feature type="transmembrane region" description="Helical" evidence="6">
    <location>
        <begin position="20"/>
        <end position="40"/>
    </location>
</feature>
<proteinExistence type="predicted"/>
<evidence type="ECO:0000259" key="7">
    <source>
        <dbReference type="Pfam" id="PF02706"/>
    </source>
</evidence>
<dbReference type="Proteomes" id="UP000339249">
    <property type="component" value="Unassembled WGS sequence"/>
</dbReference>
<reference evidence="8 9" key="1">
    <citation type="submission" date="2019-04" db="EMBL/GenBank/DDBJ databases">
        <authorList>
            <consortium name="Pathogen Informatics"/>
        </authorList>
    </citation>
    <scope>NUCLEOTIDE SEQUENCE [LARGE SCALE GENOMIC DNA]</scope>
    <source>
        <strain evidence="8 9">NCTC9185</strain>
    </source>
</reference>
<evidence type="ECO:0000256" key="2">
    <source>
        <dbReference type="ARBA" id="ARBA00022475"/>
    </source>
</evidence>
<dbReference type="Pfam" id="PF02706">
    <property type="entry name" value="Wzz"/>
    <property type="match status" value="1"/>
</dbReference>
<evidence type="ECO:0000256" key="4">
    <source>
        <dbReference type="ARBA" id="ARBA00022989"/>
    </source>
</evidence>
<keyword evidence="4 6" id="KW-1133">Transmembrane helix</keyword>
<dbReference type="Gene3D" id="3.30.1890.10">
    <property type="entry name" value="FepE-like"/>
    <property type="match status" value="1"/>
</dbReference>
<protein>
    <submittedName>
        <fullName evidence="8">Lipopolysaccharide biosynthesis protein wzzE</fullName>
    </submittedName>
</protein>
<dbReference type="GO" id="GO:0005886">
    <property type="term" value="C:plasma membrane"/>
    <property type="evidence" value="ECO:0007669"/>
    <property type="project" value="UniProtKB-SubCell"/>
</dbReference>
<evidence type="ECO:0000313" key="8">
    <source>
        <dbReference type="EMBL" id="VTN13015.1"/>
    </source>
</evidence>
<feature type="domain" description="Polysaccharide chain length determinant N-terminal" evidence="7">
    <location>
        <begin position="5"/>
        <end position="73"/>
    </location>
</feature>
<evidence type="ECO:0000256" key="6">
    <source>
        <dbReference type="SAM" id="Phobius"/>
    </source>
</evidence>
<organism evidence="8 9">
    <name type="scientific">Raoultella terrigena</name>
    <name type="common">Klebsiella terrigena</name>
    <dbReference type="NCBI Taxonomy" id="577"/>
    <lineage>
        <taxon>Bacteria</taxon>
        <taxon>Pseudomonadati</taxon>
        <taxon>Pseudomonadota</taxon>
        <taxon>Gammaproteobacteria</taxon>
        <taxon>Enterobacterales</taxon>
        <taxon>Enterobacteriaceae</taxon>
        <taxon>Klebsiella/Raoultella group</taxon>
        <taxon>Raoultella</taxon>
    </lineage>
</organism>
<keyword evidence="5 6" id="KW-0472">Membrane</keyword>
<dbReference type="EMBL" id="CABDVU010000001">
    <property type="protein sequence ID" value="VTN13015.1"/>
    <property type="molecule type" value="Genomic_DNA"/>
</dbReference>
<evidence type="ECO:0000256" key="1">
    <source>
        <dbReference type="ARBA" id="ARBA00004651"/>
    </source>
</evidence>
<sequence>MNVENELDIRGLFRALWQGKIWIAGMAVLFALIVLVYAFFARQEWSATAITDRPTVNMLGSYYSQQQFLRNLDIKANLASGRSAFGNGRRL</sequence>
<gene>
    <name evidence="8" type="primary">wzzE_1</name>
    <name evidence="8" type="ORF">NCTC9185_05020</name>
</gene>
<accession>A0A4U9DAS9</accession>
<dbReference type="InterPro" id="IPR003856">
    <property type="entry name" value="LPS_length_determ_N"/>
</dbReference>
<dbReference type="AlphaFoldDB" id="A0A4U9DAS9"/>
<evidence type="ECO:0000256" key="3">
    <source>
        <dbReference type="ARBA" id="ARBA00022692"/>
    </source>
</evidence>
<keyword evidence="2" id="KW-1003">Cell membrane</keyword>
<keyword evidence="3 6" id="KW-0812">Transmembrane</keyword>
<dbReference type="SUPFAM" id="SSF160355">
    <property type="entry name" value="Bacterial polysaccharide co-polymerase-like"/>
    <property type="match status" value="1"/>
</dbReference>
<evidence type="ECO:0000313" key="9">
    <source>
        <dbReference type="Proteomes" id="UP000339249"/>
    </source>
</evidence>